<dbReference type="InterPro" id="IPR013656">
    <property type="entry name" value="PAS_4"/>
</dbReference>
<evidence type="ECO:0000256" key="1">
    <source>
        <dbReference type="SAM" id="Coils"/>
    </source>
</evidence>
<dbReference type="Pfam" id="PF00990">
    <property type="entry name" value="GGDEF"/>
    <property type="match status" value="1"/>
</dbReference>
<dbReference type="CDD" id="cd00077">
    <property type="entry name" value="HDc"/>
    <property type="match status" value="1"/>
</dbReference>
<dbReference type="InterPro" id="IPR035965">
    <property type="entry name" value="PAS-like_dom_sf"/>
</dbReference>
<feature type="domain" description="PAS" evidence="2">
    <location>
        <begin position="519"/>
        <end position="590"/>
    </location>
</feature>
<evidence type="ECO:0000313" key="6">
    <source>
        <dbReference type="EMBL" id="SDM35881.1"/>
    </source>
</evidence>
<sequence length="1225" mass="141791">MSAGRGLFISNFSGTEQDILSDSIFSSLPAGAALVSEKKEILLTNQKWKDLCKQLDLSSGESGSGNTLSDVLLNEGCSAGPARVIENELEKIIEDEKEEFIKEIAAEKNGIKKWFELRISRYMDGALILKKEITEKKKKEKEMEKLLAEYETIFDNVQSSIFLLDVEEEDGDIKFQRLNPREEELTGLSTEEVQDRTPLEVLGEDPGREVEENYRRCMEKKEVVKYRERLDLPGGIRFWETVLAPVIVDNRVEKIVGSSRDITKERTERLKTDALFENNTSAVVMLDSEGRIEDINDEFQEVFGYELSEIESEHLDDVLERGREGYCDREKTERLLQGEKIKGEGTRFDKHGNPGEFIYHGIPIIVEEEVIGFYALYDDITELKQAESELMREKEKLEMTQFSLDNASLMIFRTGSEGEILYANNQACEKLGYQQEELEGSEVSRIIDEKEFIDRKDFWRKIKEEDSFSYERKFITKNGEKFPVFIVSQYFQYEEEEYEFVFASDITEQKKMEEELKIRERQYRKIFESAPVGMELKNSDGIILDVNERTCQITGYDKDELIGESIFTALVPEFHSEKARENFQKVLSGQEREQILPAIKKTGESYYVNLKDTKIQLPGGEDGVLSMRIDVTDRLEAERKLKEEKERFRSLAETSLFGLFVLKEEFKYVNPALEEITGYSRDEIHDMKFWEIVAPEHQSMVRRRRRALLAGKNVPSSYEFELQRKDGEKRWILFSGTRIDYEGETAILGTAIDISERKKAQEKLEIREEQYRKIFEMAPVGLMLEDEEGNILEVNEKLCEITGYEEEELLGNNIMDTLVIPELREQARENMERILAGENLEFKGFSRRKNGEKYYLHLFETKVSLPREEEGILSIQLDITDLKEKEEELKYLSYHDTLTDLYNRTFLEEEMKRLNTERQHPLSIIYCDVNGLKIVNDTYGHRAGDELLKKVADIMNSITRDEDLVSRWAGDEYVILLPDTDYSTAQKIAGRLEQTCREAKFRDIPITLGIGIAVKKDLEEEFGEVLTRADKRMYNDKLTKSQSTENKLVRNMLNTLGTKSAETKEHAMRLTDLAHRLGEKIKLSSDELNKLSLLATLHDIGKTTISEKILTKEEKLTEEEWQTIKEHPERGYKIAAATEEFAPMARAILHHHEHWNGTGYPKGLRGEEIPLLSRIIAIVDAYDVMTAGRPYKEAVSKEEALQEIKRCAGSQFDPELVKKFVEMIK</sequence>
<keyword evidence="1" id="KW-0175">Coiled coil</keyword>
<feature type="domain" description="PAS" evidence="2">
    <location>
        <begin position="404"/>
        <end position="440"/>
    </location>
</feature>
<evidence type="ECO:0000259" key="3">
    <source>
        <dbReference type="PROSITE" id="PS50113"/>
    </source>
</evidence>
<dbReference type="Gene3D" id="3.30.70.270">
    <property type="match status" value="1"/>
</dbReference>
<dbReference type="Pfam" id="PF08447">
    <property type="entry name" value="PAS_3"/>
    <property type="match status" value="1"/>
</dbReference>
<keyword evidence="7" id="KW-1185">Reference proteome</keyword>
<feature type="coiled-coil region" evidence="1">
    <location>
        <begin position="129"/>
        <end position="156"/>
    </location>
</feature>
<proteinExistence type="predicted"/>
<feature type="domain" description="PAS" evidence="2">
    <location>
        <begin position="668"/>
        <end position="712"/>
    </location>
</feature>
<name>A0A1G9SKE0_9FIRM</name>
<dbReference type="Pfam" id="PF00989">
    <property type="entry name" value="PAS"/>
    <property type="match status" value="3"/>
</dbReference>
<dbReference type="InterPro" id="IPR000014">
    <property type="entry name" value="PAS"/>
</dbReference>
<feature type="domain" description="PAC" evidence="3">
    <location>
        <begin position="468"/>
        <end position="518"/>
    </location>
</feature>
<dbReference type="Proteomes" id="UP000199476">
    <property type="component" value="Unassembled WGS sequence"/>
</dbReference>
<feature type="domain" description="PAC" evidence="3">
    <location>
        <begin position="590"/>
        <end position="643"/>
    </location>
</feature>
<dbReference type="SMART" id="SM00086">
    <property type="entry name" value="PAC"/>
    <property type="match status" value="5"/>
</dbReference>
<dbReference type="InterPro" id="IPR001610">
    <property type="entry name" value="PAC"/>
</dbReference>
<feature type="domain" description="PAS" evidence="2">
    <location>
        <begin position="146"/>
        <end position="221"/>
    </location>
</feature>
<dbReference type="SUPFAM" id="SSF109604">
    <property type="entry name" value="HD-domain/PDEase-like"/>
    <property type="match status" value="1"/>
</dbReference>
<dbReference type="InterPro" id="IPR000700">
    <property type="entry name" value="PAS-assoc_C"/>
</dbReference>
<dbReference type="AlphaFoldDB" id="A0A1G9SKE0"/>
<dbReference type="InterPro" id="IPR037522">
    <property type="entry name" value="HD_GYP_dom"/>
</dbReference>
<dbReference type="InterPro" id="IPR000160">
    <property type="entry name" value="GGDEF_dom"/>
</dbReference>
<dbReference type="STRING" id="321763.SAMN04488692_12927"/>
<dbReference type="SUPFAM" id="SSF55785">
    <property type="entry name" value="PYP-like sensor domain (PAS domain)"/>
    <property type="match status" value="6"/>
</dbReference>
<dbReference type="InterPro" id="IPR052155">
    <property type="entry name" value="Biofilm_reg_signaling"/>
</dbReference>
<dbReference type="NCBIfam" id="TIGR00254">
    <property type="entry name" value="GGDEF"/>
    <property type="match status" value="1"/>
</dbReference>
<dbReference type="PROSITE" id="PS50113">
    <property type="entry name" value="PAC"/>
    <property type="match status" value="4"/>
</dbReference>
<feature type="domain" description="PAS" evidence="2">
    <location>
        <begin position="268"/>
        <end position="320"/>
    </location>
</feature>
<dbReference type="Pfam" id="PF13426">
    <property type="entry name" value="PAS_9"/>
    <property type="match status" value="1"/>
</dbReference>
<dbReference type="SMART" id="SM00267">
    <property type="entry name" value="GGDEF"/>
    <property type="match status" value="1"/>
</dbReference>
<dbReference type="InterPro" id="IPR003607">
    <property type="entry name" value="HD/PDEase_dom"/>
</dbReference>
<reference evidence="7" key="1">
    <citation type="submission" date="2016-10" db="EMBL/GenBank/DDBJ databases">
        <authorList>
            <person name="Varghese N."/>
            <person name="Submissions S."/>
        </authorList>
    </citation>
    <scope>NUCLEOTIDE SEQUENCE [LARGE SCALE GENOMIC DNA]</scope>
    <source>
        <strain evidence="7">SLAS-1</strain>
    </source>
</reference>
<accession>A0A1G9SKE0</accession>
<dbReference type="InterPro" id="IPR013767">
    <property type="entry name" value="PAS_fold"/>
</dbReference>
<organism evidence="6 7">
    <name type="scientific">Halarsenatibacter silvermanii</name>
    <dbReference type="NCBI Taxonomy" id="321763"/>
    <lineage>
        <taxon>Bacteria</taxon>
        <taxon>Bacillati</taxon>
        <taxon>Bacillota</taxon>
        <taxon>Clostridia</taxon>
        <taxon>Halanaerobiales</taxon>
        <taxon>Halarsenatibacteraceae</taxon>
        <taxon>Halarsenatibacter</taxon>
    </lineage>
</organism>
<dbReference type="PROSITE" id="PS50887">
    <property type="entry name" value="GGDEF"/>
    <property type="match status" value="1"/>
</dbReference>
<dbReference type="PANTHER" id="PTHR44757:SF2">
    <property type="entry name" value="BIOFILM ARCHITECTURE MAINTENANCE PROTEIN MBAA"/>
    <property type="match status" value="1"/>
</dbReference>
<dbReference type="Gene3D" id="1.10.3210.10">
    <property type="entry name" value="Hypothetical protein af1432"/>
    <property type="match status" value="1"/>
</dbReference>
<dbReference type="PANTHER" id="PTHR44757">
    <property type="entry name" value="DIGUANYLATE CYCLASE DGCP"/>
    <property type="match status" value="1"/>
</dbReference>
<evidence type="ECO:0000259" key="5">
    <source>
        <dbReference type="PROSITE" id="PS51832"/>
    </source>
</evidence>
<dbReference type="CDD" id="cd00130">
    <property type="entry name" value="PAS"/>
    <property type="match status" value="6"/>
</dbReference>
<dbReference type="InterPro" id="IPR029787">
    <property type="entry name" value="Nucleotide_cyclase"/>
</dbReference>
<dbReference type="SMART" id="SM00091">
    <property type="entry name" value="PAS"/>
    <property type="match status" value="6"/>
</dbReference>
<dbReference type="InterPro" id="IPR043128">
    <property type="entry name" value="Rev_trsase/Diguanyl_cyclase"/>
</dbReference>
<dbReference type="SUPFAM" id="SSF55073">
    <property type="entry name" value="Nucleotide cyclase"/>
    <property type="match status" value="1"/>
</dbReference>
<dbReference type="PROSITE" id="PS51832">
    <property type="entry name" value="HD_GYP"/>
    <property type="match status" value="1"/>
</dbReference>
<dbReference type="Pfam" id="PF13487">
    <property type="entry name" value="HD_5"/>
    <property type="match status" value="1"/>
</dbReference>
<dbReference type="SMART" id="SM00471">
    <property type="entry name" value="HDc"/>
    <property type="match status" value="1"/>
</dbReference>
<dbReference type="GO" id="GO:0006355">
    <property type="term" value="P:regulation of DNA-templated transcription"/>
    <property type="evidence" value="ECO:0007669"/>
    <property type="project" value="InterPro"/>
</dbReference>
<dbReference type="Gene3D" id="3.30.450.20">
    <property type="entry name" value="PAS domain"/>
    <property type="match status" value="6"/>
</dbReference>
<feature type="domain" description="GGDEF" evidence="4">
    <location>
        <begin position="920"/>
        <end position="1053"/>
    </location>
</feature>
<protein>
    <submittedName>
        <fullName evidence="6">PAS domain S-box-containing protein/diguanylate cyclase (GGDEF) domain-containing protein</fullName>
    </submittedName>
</protein>
<dbReference type="PROSITE" id="PS50112">
    <property type="entry name" value="PAS"/>
    <property type="match status" value="6"/>
</dbReference>
<feature type="domain" description="PAC" evidence="3">
    <location>
        <begin position="716"/>
        <end position="766"/>
    </location>
</feature>
<dbReference type="CDD" id="cd01949">
    <property type="entry name" value="GGDEF"/>
    <property type="match status" value="1"/>
</dbReference>
<evidence type="ECO:0000313" key="7">
    <source>
        <dbReference type="Proteomes" id="UP000199476"/>
    </source>
</evidence>
<dbReference type="EMBL" id="FNGO01000029">
    <property type="protein sequence ID" value="SDM35881.1"/>
    <property type="molecule type" value="Genomic_DNA"/>
</dbReference>
<evidence type="ECO:0000259" key="4">
    <source>
        <dbReference type="PROSITE" id="PS50887"/>
    </source>
</evidence>
<feature type="domain" description="HD-GYP" evidence="5">
    <location>
        <begin position="1041"/>
        <end position="1225"/>
    </location>
</feature>
<dbReference type="NCBIfam" id="TIGR00229">
    <property type="entry name" value="sensory_box"/>
    <property type="match status" value="6"/>
</dbReference>
<dbReference type="Pfam" id="PF08448">
    <property type="entry name" value="PAS_4"/>
    <property type="match status" value="1"/>
</dbReference>
<dbReference type="InterPro" id="IPR013655">
    <property type="entry name" value="PAS_fold_3"/>
</dbReference>
<gene>
    <name evidence="6" type="ORF">SAMN04488692_12927</name>
</gene>
<feature type="domain" description="PAS" evidence="2">
    <location>
        <begin position="767"/>
        <end position="838"/>
    </location>
</feature>
<evidence type="ECO:0000259" key="2">
    <source>
        <dbReference type="PROSITE" id="PS50112"/>
    </source>
</evidence>
<feature type="domain" description="PAC" evidence="3">
    <location>
        <begin position="838"/>
        <end position="891"/>
    </location>
</feature>